<evidence type="ECO:0000313" key="8">
    <source>
        <dbReference type="EMBL" id="KAK3669421.1"/>
    </source>
</evidence>
<dbReference type="InterPro" id="IPR007471">
    <property type="entry name" value="N-end_Aminoacyl_Trfase_N"/>
</dbReference>
<evidence type="ECO:0000259" key="7">
    <source>
        <dbReference type="Pfam" id="PF04377"/>
    </source>
</evidence>
<dbReference type="PANTHER" id="PTHR21367:SF1">
    <property type="entry name" value="ARGINYL-TRNA--PROTEIN TRANSFERASE 1"/>
    <property type="match status" value="1"/>
</dbReference>
<feature type="domain" description="N-end rule aminoacyl transferase C-terminal" evidence="7">
    <location>
        <begin position="133"/>
        <end position="266"/>
    </location>
</feature>
<evidence type="ECO:0000256" key="5">
    <source>
        <dbReference type="SAM" id="MobiDB-lite"/>
    </source>
</evidence>
<dbReference type="InterPro" id="IPR016181">
    <property type="entry name" value="Acyl_CoA_acyltransferase"/>
</dbReference>
<feature type="domain" description="N-end aminoacyl transferase N-terminal" evidence="6">
    <location>
        <begin position="1"/>
        <end position="30"/>
    </location>
</feature>
<accession>A0AAE0TRL8</accession>
<proteinExistence type="inferred from homology"/>
<keyword evidence="9" id="KW-1185">Reference proteome</keyword>
<keyword evidence="4 8" id="KW-0012">Acyltransferase</keyword>
<gene>
    <name evidence="8" type="primary">ATE1</name>
    <name evidence="8" type="ORF">LTR78_010681</name>
</gene>
<dbReference type="GeneID" id="89960488"/>
<dbReference type="PANTHER" id="PTHR21367">
    <property type="entry name" value="ARGININE-TRNA-PROTEIN TRANSFERASE 1"/>
    <property type="match status" value="1"/>
</dbReference>
<feature type="compositionally biased region" description="Acidic residues" evidence="5">
    <location>
        <begin position="417"/>
        <end position="430"/>
    </location>
</feature>
<comment type="similarity">
    <text evidence="1">Belongs to the R-transferase family.</text>
</comment>
<dbReference type="InterPro" id="IPR030700">
    <property type="entry name" value="N-end_Aminoacyl_Trfase"/>
</dbReference>
<feature type="compositionally biased region" description="Polar residues" evidence="5">
    <location>
        <begin position="321"/>
        <end position="336"/>
    </location>
</feature>
<dbReference type="SUPFAM" id="SSF55729">
    <property type="entry name" value="Acyl-CoA N-acyltransferases (Nat)"/>
    <property type="match status" value="1"/>
</dbReference>
<dbReference type="GO" id="GO:0004057">
    <property type="term" value="F:arginyl-tRNA--protein transferase activity"/>
    <property type="evidence" value="ECO:0007669"/>
    <property type="project" value="UniProtKB-EC"/>
</dbReference>
<evidence type="ECO:0000256" key="2">
    <source>
        <dbReference type="ARBA" id="ARBA00012025"/>
    </source>
</evidence>
<dbReference type="Proteomes" id="UP001274830">
    <property type="component" value="Unassembled WGS sequence"/>
</dbReference>
<evidence type="ECO:0000256" key="4">
    <source>
        <dbReference type="ARBA" id="ARBA00023315"/>
    </source>
</evidence>
<evidence type="ECO:0000256" key="3">
    <source>
        <dbReference type="ARBA" id="ARBA00022679"/>
    </source>
</evidence>
<dbReference type="RefSeq" id="XP_064696164.1">
    <property type="nucleotide sequence ID" value="XM_064835955.1"/>
</dbReference>
<dbReference type="Pfam" id="PF04377">
    <property type="entry name" value="ATE_C"/>
    <property type="match status" value="1"/>
</dbReference>
<dbReference type="InterPro" id="IPR007472">
    <property type="entry name" value="N-end_Aminoacyl_Trfase_C"/>
</dbReference>
<sequence length="471" mass="52843">MDRGWRRSGTLLYMPDVSRSCCPHYTIRYEQQLCSKVSIKVLNHINRLPSADFKPSRDQRQALNRWNRFVLGDKYIQELERKHPKTKAEKKAQESYFNLPTTVHASELSTLKPDIIPEHNFAVTLEPDTFTEEKYALFANYQKHVHHEQGSEISRPGFKRFLCSSPLHRHPDPADGKDLGSYHQCYRLDGRLIALAVLDRLPHAVSGVYFLYHSDFAKWSFGKLSALREAALAGEGGYRYYYMGYYIHSCKKMRYKGDYRPQYVLDYASGGWDVLDQEMRGCMEGRGWASMSRERARKERNGAGVSAEEEGESEERAVNANGTATALSTPVPSSGEQAADATTRDDHDELEDDTDELVLHPTPTAACASGLSLLELGMPGILTLEEVLGRVDLDAMKLFLGGKGGDVHEMRDLVSWGEEDDDDGDGDGDGDDRPLPQQLKRMSGMMKTIAEFAAVVGSEVARGIVVDFSRG</sequence>
<evidence type="ECO:0000256" key="1">
    <source>
        <dbReference type="ARBA" id="ARBA00009991"/>
    </source>
</evidence>
<dbReference type="GO" id="GO:0005737">
    <property type="term" value="C:cytoplasm"/>
    <property type="evidence" value="ECO:0007669"/>
    <property type="project" value="TreeGrafter"/>
</dbReference>
<evidence type="ECO:0000259" key="6">
    <source>
        <dbReference type="Pfam" id="PF04376"/>
    </source>
</evidence>
<keyword evidence="3 8" id="KW-0808">Transferase</keyword>
<feature type="region of interest" description="Disordered" evidence="5">
    <location>
        <begin position="416"/>
        <end position="436"/>
    </location>
</feature>
<protein>
    <recommendedName>
        <fullName evidence="2">arginyltransferase</fullName>
        <ecNumber evidence="2">2.3.2.8</ecNumber>
    </recommendedName>
</protein>
<feature type="region of interest" description="Disordered" evidence="5">
    <location>
        <begin position="293"/>
        <end position="352"/>
    </location>
</feature>
<comment type="caution">
    <text evidence="8">The sequence shown here is derived from an EMBL/GenBank/DDBJ whole genome shotgun (WGS) entry which is preliminary data.</text>
</comment>
<evidence type="ECO:0000313" key="9">
    <source>
        <dbReference type="Proteomes" id="UP001274830"/>
    </source>
</evidence>
<organism evidence="8 9">
    <name type="scientific">Recurvomyces mirabilis</name>
    <dbReference type="NCBI Taxonomy" id="574656"/>
    <lineage>
        <taxon>Eukaryota</taxon>
        <taxon>Fungi</taxon>
        <taxon>Dikarya</taxon>
        <taxon>Ascomycota</taxon>
        <taxon>Pezizomycotina</taxon>
        <taxon>Dothideomycetes</taxon>
        <taxon>Dothideomycetidae</taxon>
        <taxon>Mycosphaerellales</taxon>
        <taxon>Teratosphaeriaceae</taxon>
        <taxon>Recurvomyces</taxon>
    </lineage>
</organism>
<dbReference type="Pfam" id="PF04376">
    <property type="entry name" value="ATE_N"/>
    <property type="match status" value="1"/>
</dbReference>
<name>A0AAE0TRL8_9PEZI</name>
<dbReference type="AlphaFoldDB" id="A0AAE0TRL8"/>
<reference evidence="8" key="1">
    <citation type="submission" date="2023-07" db="EMBL/GenBank/DDBJ databases">
        <title>Black Yeasts Isolated from many extreme environments.</title>
        <authorList>
            <person name="Coleine C."/>
            <person name="Stajich J.E."/>
            <person name="Selbmann L."/>
        </authorList>
    </citation>
    <scope>NUCLEOTIDE SEQUENCE</scope>
    <source>
        <strain evidence="8">CCFEE 5485</strain>
    </source>
</reference>
<dbReference type="EC" id="2.3.2.8" evidence="2"/>
<dbReference type="EMBL" id="JAUTXT010000085">
    <property type="protein sequence ID" value="KAK3669421.1"/>
    <property type="molecule type" value="Genomic_DNA"/>
</dbReference>